<dbReference type="EMBL" id="JAACJP010000018">
    <property type="protein sequence ID" value="KAF5378757.1"/>
    <property type="molecule type" value="Genomic_DNA"/>
</dbReference>
<proteinExistence type="predicted"/>
<dbReference type="AlphaFoldDB" id="A0A8H5M2U5"/>
<keyword evidence="2" id="KW-1185">Reference proteome</keyword>
<reference evidence="1 2" key="1">
    <citation type="journal article" date="2020" name="ISME J.">
        <title>Uncovering the hidden diversity of litter-decomposition mechanisms in mushroom-forming fungi.</title>
        <authorList>
            <person name="Floudas D."/>
            <person name="Bentzer J."/>
            <person name="Ahren D."/>
            <person name="Johansson T."/>
            <person name="Persson P."/>
            <person name="Tunlid A."/>
        </authorList>
    </citation>
    <scope>NUCLEOTIDE SEQUENCE [LARGE SCALE GENOMIC DNA]</scope>
    <source>
        <strain evidence="1 2">CBS 661.87</strain>
    </source>
</reference>
<sequence length="83" mass="8875">MDLRMEDKSRMIHAALKGTICMRENGSTAAEAHALAKIVPALCAEVTGSAIDTCLDSHALAWHKVRDARADSGDDTGCFMAEN</sequence>
<protein>
    <submittedName>
        <fullName evidence="1">Uncharacterized protein</fullName>
    </submittedName>
</protein>
<comment type="caution">
    <text evidence="1">The sequence shown here is derived from an EMBL/GenBank/DDBJ whole genome shotgun (WGS) entry which is preliminary data.</text>
</comment>
<name>A0A8H5M2U5_9AGAR</name>
<evidence type="ECO:0000313" key="1">
    <source>
        <dbReference type="EMBL" id="KAF5378757.1"/>
    </source>
</evidence>
<dbReference type="Proteomes" id="UP000565441">
    <property type="component" value="Unassembled WGS sequence"/>
</dbReference>
<evidence type="ECO:0000313" key="2">
    <source>
        <dbReference type="Proteomes" id="UP000565441"/>
    </source>
</evidence>
<gene>
    <name evidence="1" type="ORF">D9615_006972</name>
</gene>
<accession>A0A8H5M2U5</accession>
<organism evidence="1 2">
    <name type="scientific">Tricholomella constricta</name>
    <dbReference type="NCBI Taxonomy" id="117010"/>
    <lineage>
        <taxon>Eukaryota</taxon>
        <taxon>Fungi</taxon>
        <taxon>Dikarya</taxon>
        <taxon>Basidiomycota</taxon>
        <taxon>Agaricomycotina</taxon>
        <taxon>Agaricomycetes</taxon>
        <taxon>Agaricomycetidae</taxon>
        <taxon>Agaricales</taxon>
        <taxon>Tricholomatineae</taxon>
        <taxon>Lyophyllaceae</taxon>
        <taxon>Tricholomella</taxon>
    </lineage>
</organism>